<protein>
    <submittedName>
        <fullName evidence="2">S41 family peptidase</fullName>
    </submittedName>
</protein>
<gene>
    <name evidence="2" type="ORF">GCM10009765_16270</name>
</gene>
<dbReference type="Proteomes" id="UP001500618">
    <property type="component" value="Unassembled WGS sequence"/>
</dbReference>
<reference evidence="2 3" key="1">
    <citation type="journal article" date="2019" name="Int. J. Syst. Evol. Microbiol.">
        <title>The Global Catalogue of Microorganisms (GCM) 10K type strain sequencing project: providing services to taxonomists for standard genome sequencing and annotation.</title>
        <authorList>
            <consortium name="The Broad Institute Genomics Platform"/>
            <consortium name="The Broad Institute Genome Sequencing Center for Infectious Disease"/>
            <person name="Wu L."/>
            <person name="Ma J."/>
        </authorList>
    </citation>
    <scope>NUCLEOTIDE SEQUENCE [LARGE SCALE GENOMIC DNA]</scope>
    <source>
        <strain evidence="2 3">JCM 14718</strain>
    </source>
</reference>
<dbReference type="PANTHER" id="PTHR11261">
    <property type="entry name" value="INTERPHOTORECEPTOR RETINOID-BINDING PROTEIN"/>
    <property type="match status" value="1"/>
</dbReference>
<comment type="caution">
    <text evidence="2">The sequence shown here is derived from an EMBL/GenBank/DDBJ whole genome shotgun (WGS) entry which is preliminary data.</text>
</comment>
<sequence>MKSTDIVAETARLVAEYYVFPDIGQKIHDLLASRTYDVSTPLELSTAVTKDLQSINQDRHLRLKFHEDEIPDLPSDEMGMNLMAREAAVTMNGIGRVGLLDGNVAHLALRPVLFPPTIAGPAITAAMQLVASADALILDVRDLRGGDPETVALICGYLFDESTHLITMYEREGDRTTQFWSAPYVPGARFGGTKPIFVLTSSTTFSGGEELSYDLQQHGRATLIGERTGGGAHPRVGFRLHPHLEATVPTARGVSPVSGTNWEGIGVIPDVEVPASDALRVAHERALS</sequence>
<dbReference type="SUPFAM" id="SSF52096">
    <property type="entry name" value="ClpP/crotonase"/>
    <property type="match status" value="1"/>
</dbReference>
<dbReference type="Pfam" id="PF11918">
    <property type="entry name" value="Peptidase_S41_N"/>
    <property type="match status" value="1"/>
</dbReference>
<dbReference type="SMART" id="SM00245">
    <property type="entry name" value="TSPc"/>
    <property type="match status" value="1"/>
</dbReference>
<organism evidence="2 3">
    <name type="scientific">Fodinicola feengrottensis</name>
    <dbReference type="NCBI Taxonomy" id="435914"/>
    <lineage>
        <taxon>Bacteria</taxon>
        <taxon>Bacillati</taxon>
        <taxon>Actinomycetota</taxon>
        <taxon>Actinomycetes</taxon>
        <taxon>Mycobacteriales</taxon>
        <taxon>Fodinicola</taxon>
    </lineage>
</organism>
<evidence type="ECO:0000259" key="1">
    <source>
        <dbReference type="SMART" id="SM00245"/>
    </source>
</evidence>
<dbReference type="InterPro" id="IPR029045">
    <property type="entry name" value="ClpP/crotonase-like_dom_sf"/>
</dbReference>
<dbReference type="Gene3D" id="3.30.750.44">
    <property type="match status" value="1"/>
</dbReference>
<evidence type="ECO:0000313" key="2">
    <source>
        <dbReference type="EMBL" id="GAA1667562.1"/>
    </source>
</evidence>
<dbReference type="PANTHER" id="PTHR11261:SF3">
    <property type="entry name" value="RETINOL-BINDING PROTEIN 3"/>
    <property type="match status" value="1"/>
</dbReference>
<dbReference type="Gene3D" id="3.90.226.10">
    <property type="entry name" value="2-enoyl-CoA Hydratase, Chain A, domain 1"/>
    <property type="match status" value="1"/>
</dbReference>
<dbReference type="EMBL" id="BAAANY010000005">
    <property type="protein sequence ID" value="GAA1667562.1"/>
    <property type="molecule type" value="Genomic_DNA"/>
</dbReference>
<proteinExistence type="predicted"/>
<evidence type="ECO:0000313" key="3">
    <source>
        <dbReference type="Proteomes" id="UP001500618"/>
    </source>
</evidence>
<keyword evidence="3" id="KW-1185">Reference proteome</keyword>
<accession>A0ABN2G9C9</accession>
<feature type="domain" description="Tail specific protease" evidence="1">
    <location>
        <begin position="56"/>
        <end position="274"/>
    </location>
</feature>
<dbReference type="CDD" id="cd07563">
    <property type="entry name" value="Peptidase_S41_IRBP"/>
    <property type="match status" value="1"/>
</dbReference>
<dbReference type="RefSeq" id="WP_344308567.1">
    <property type="nucleotide sequence ID" value="NZ_BAAANY010000005.1"/>
</dbReference>
<dbReference type="Pfam" id="PF03572">
    <property type="entry name" value="Peptidase_S41"/>
    <property type="match status" value="1"/>
</dbReference>
<name>A0ABN2G9C9_9ACTN</name>
<dbReference type="InterPro" id="IPR005151">
    <property type="entry name" value="Tail-specific_protease"/>
</dbReference>